<protein>
    <submittedName>
        <fullName evidence="10">Adenosine deaminase-like protein</fullName>
    </submittedName>
</protein>
<dbReference type="InterPro" id="IPR006330">
    <property type="entry name" value="Ado/ade_deaminase"/>
</dbReference>
<keyword evidence="5" id="KW-0862">Zinc</keyword>
<proteinExistence type="inferred from homology"/>
<dbReference type="CDD" id="cd00443">
    <property type="entry name" value="ADA_AMPD"/>
    <property type="match status" value="1"/>
</dbReference>
<keyword evidence="4" id="KW-0378">Hydrolase</keyword>
<dbReference type="Gene3D" id="3.20.20.140">
    <property type="entry name" value="Metal-dependent hydrolases"/>
    <property type="match status" value="1"/>
</dbReference>
<evidence type="ECO:0000256" key="7">
    <source>
        <dbReference type="ARBA" id="ARBA00048787"/>
    </source>
</evidence>
<comment type="cofactor">
    <cofactor evidence="1">
        <name>Zn(2+)</name>
        <dbReference type="ChEBI" id="CHEBI:29105"/>
    </cofactor>
</comment>
<accession>A0ABM4BXX3</accession>
<dbReference type="InterPro" id="IPR032466">
    <property type="entry name" value="Metal_Hydrolase"/>
</dbReference>
<dbReference type="PANTHER" id="PTHR11409">
    <property type="entry name" value="ADENOSINE DEAMINASE"/>
    <property type="match status" value="1"/>
</dbReference>
<feature type="domain" description="Adenosine deaminase" evidence="8">
    <location>
        <begin position="13"/>
        <end position="340"/>
    </location>
</feature>
<evidence type="ECO:0000313" key="9">
    <source>
        <dbReference type="Proteomes" id="UP001652625"/>
    </source>
</evidence>
<sequence length="355" mass="40401">MKLTLEEFCFAIPKVELHAHLNGSLSFKTIQKLIQIHNKKWPLENIPSETEILSLANKDLDIEEVFKLFPLIQKLTDHPEAIKFATESVIKDFADENVRYLELRSTPVNVNGKMTKHEYVQGIIDGIMCCETSNPLIKVKLLLSVNRSQPLVSAKETVLICQDFHKKYPNIVVGIDLSGDPKKGDVIPLLEVFNSLRKESSLKFSFHIAEIHGMHNETEVLLNFSPDRIGHGTFIHPDSGGSQHLYDILAKQNIPVEVCLTSNCLTKTVTNYQDSHLLPLYKSAHPIVICTDDKGVFHCNLTNEYVIVAKCLGLSKEDIFKLSLKSIDYIFSTLDVKEFLKAQWKDWLNEHNYLF</sequence>
<keyword evidence="9" id="KW-1185">Reference proteome</keyword>
<dbReference type="InterPro" id="IPR001365">
    <property type="entry name" value="A_deaminase_dom"/>
</dbReference>
<dbReference type="SUPFAM" id="SSF51556">
    <property type="entry name" value="Metallo-dependent hydrolases"/>
    <property type="match status" value="1"/>
</dbReference>
<keyword evidence="3" id="KW-0479">Metal-binding</keyword>
<evidence type="ECO:0000256" key="4">
    <source>
        <dbReference type="ARBA" id="ARBA00022801"/>
    </source>
</evidence>
<comment type="catalytic activity">
    <reaction evidence="7">
        <text>N(6)-methyl-AMP + H2O + H(+) = IMP + methylamine</text>
        <dbReference type="Rhea" id="RHEA:16001"/>
        <dbReference type="ChEBI" id="CHEBI:15377"/>
        <dbReference type="ChEBI" id="CHEBI:15378"/>
        <dbReference type="ChEBI" id="CHEBI:58053"/>
        <dbReference type="ChEBI" id="CHEBI:59338"/>
        <dbReference type="ChEBI" id="CHEBI:144842"/>
    </reaction>
    <physiologicalReaction direction="left-to-right" evidence="7">
        <dbReference type="Rhea" id="RHEA:16002"/>
    </physiologicalReaction>
</comment>
<keyword evidence="6" id="KW-0546">Nucleotide metabolism</keyword>
<organism evidence="9 10">
    <name type="scientific">Hydra vulgaris</name>
    <name type="common">Hydra</name>
    <name type="synonym">Hydra attenuata</name>
    <dbReference type="NCBI Taxonomy" id="6087"/>
    <lineage>
        <taxon>Eukaryota</taxon>
        <taxon>Metazoa</taxon>
        <taxon>Cnidaria</taxon>
        <taxon>Hydrozoa</taxon>
        <taxon>Hydroidolina</taxon>
        <taxon>Anthoathecata</taxon>
        <taxon>Aplanulata</taxon>
        <taxon>Hydridae</taxon>
        <taxon>Hydra</taxon>
    </lineage>
</organism>
<evidence type="ECO:0000256" key="2">
    <source>
        <dbReference type="ARBA" id="ARBA00006676"/>
    </source>
</evidence>
<evidence type="ECO:0000256" key="6">
    <source>
        <dbReference type="ARBA" id="ARBA00023080"/>
    </source>
</evidence>
<dbReference type="RefSeq" id="XP_065654022.1">
    <property type="nucleotide sequence ID" value="XM_065797950.1"/>
</dbReference>
<name>A0ABM4BXX3_HYDVU</name>
<reference evidence="10" key="1">
    <citation type="submission" date="2025-08" db="UniProtKB">
        <authorList>
            <consortium name="RefSeq"/>
        </authorList>
    </citation>
    <scope>IDENTIFICATION</scope>
</reference>
<evidence type="ECO:0000256" key="5">
    <source>
        <dbReference type="ARBA" id="ARBA00022833"/>
    </source>
</evidence>
<evidence type="ECO:0000256" key="1">
    <source>
        <dbReference type="ARBA" id="ARBA00001947"/>
    </source>
</evidence>
<evidence type="ECO:0000313" key="10">
    <source>
        <dbReference type="RefSeq" id="XP_065654022.1"/>
    </source>
</evidence>
<comment type="similarity">
    <text evidence="2">Belongs to the metallo-dependent hydrolases superfamily. Adenosine and AMP deaminases family.</text>
</comment>
<dbReference type="PANTHER" id="PTHR11409:SF42">
    <property type="entry name" value="ADENOSINE DEAMINASE-LIKE PROTEIN"/>
    <property type="match status" value="1"/>
</dbReference>
<evidence type="ECO:0000259" key="8">
    <source>
        <dbReference type="Pfam" id="PF00962"/>
    </source>
</evidence>
<dbReference type="GeneID" id="105843205"/>
<evidence type="ECO:0000256" key="3">
    <source>
        <dbReference type="ARBA" id="ARBA00022723"/>
    </source>
</evidence>
<gene>
    <name evidence="10" type="primary">LOC105843205</name>
</gene>
<dbReference type="Pfam" id="PF00962">
    <property type="entry name" value="A_deaminase"/>
    <property type="match status" value="1"/>
</dbReference>
<dbReference type="Proteomes" id="UP001652625">
    <property type="component" value="Chromosome 05"/>
</dbReference>